<dbReference type="Pfam" id="PF01399">
    <property type="entry name" value="PCI"/>
    <property type="match status" value="1"/>
</dbReference>
<reference evidence="4" key="2">
    <citation type="submission" date="2021-01" db="EMBL/GenBank/DDBJ databases">
        <authorList>
            <person name="Schikora-Tamarit M.A."/>
        </authorList>
    </citation>
    <scope>NUCLEOTIDE SEQUENCE</scope>
    <source>
        <strain evidence="4">CBS6075</strain>
    </source>
</reference>
<gene>
    <name evidence="4" type="ORF">OGAPHI_006407</name>
</gene>
<keyword evidence="5" id="KW-1185">Reference proteome</keyword>
<dbReference type="PANTHER" id="PTHR10678">
    <property type="entry name" value="26S PROTEASOME NON-ATPASE REGULATORY SUBUNIT 11/COP9 SIGNALOSOME COMPLEX SUBUNIT 2"/>
    <property type="match status" value="1"/>
</dbReference>
<dbReference type="SMART" id="SM00753">
    <property type="entry name" value="PAM"/>
    <property type="match status" value="1"/>
</dbReference>
<evidence type="ECO:0000259" key="3">
    <source>
        <dbReference type="PROSITE" id="PS50250"/>
    </source>
</evidence>
<protein>
    <recommendedName>
        <fullName evidence="3">PCI domain-containing protein</fullName>
    </recommendedName>
</protein>
<sequence>MTVPRIEDAREAVTKKNYKKAEQIYTEILDANIVDAHIRNEKLIETQESGIQELGELYLLQGKKGELVQLVSKARQTMGSLAKSKTAKIIKNLIDLIEHSEFDDAVTATIKVTQECIDWAIEEKRSFLRQSLQIRLASLFYKSKEYNSSLARINELLKEFKRLDDKFSLVEVQLLESKNYFQLKNYAKSKAAITSARTSANSIYCPSPLQAELDLVSGVLHAEEKDFSTAFSYFYEAFENYQIHTDPKKTIKVLKYMLLCKIMLGSIDDVTSLLNNKNISKFSHEKEVEAMKSVSVAHSNRSLKELEDCLKSYNAELTEDPIIRSHLSDLYDSLFQRNLLKLIEPYSCIEISHISAMIGLPRNIIETKLSNMILDKTFFGVLDQGNGWLVIYDEPQRDETYDLNLNVIKTMSGVVDLLYEKASSIA</sequence>
<name>A0A9P8NYU2_9ASCO</name>
<organism evidence="4 5">
    <name type="scientific">Ogataea philodendri</name>
    <dbReference type="NCBI Taxonomy" id="1378263"/>
    <lineage>
        <taxon>Eukaryota</taxon>
        <taxon>Fungi</taxon>
        <taxon>Dikarya</taxon>
        <taxon>Ascomycota</taxon>
        <taxon>Saccharomycotina</taxon>
        <taxon>Pichiomycetes</taxon>
        <taxon>Pichiales</taxon>
        <taxon>Pichiaceae</taxon>
        <taxon>Ogataea</taxon>
    </lineage>
</organism>
<dbReference type="SUPFAM" id="SSF48452">
    <property type="entry name" value="TPR-like"/>
    <property type="match status" value="1"/>
</dbReference>
<dbReference type="AlphaFoldDB" id="A0A9P8NYU2"/>
<dbReference type="GeneID" id="70238371"/>
<proteinExistence type="inferred from homology"/>
<dbReference type="RefSeq" id="XP_046058672.1">
    <property type="nucleotide sequence ID" value="XM_046207691.1"/>
</dbReference>
<dbReference type="Pfam" id="PF18503">
    <property type="entry name" value="RPN6_C_helix"/>
    <property type="match status" value="1"/>
</dbReference>
<dbReference type="PROSITE" id="PS50250">
    <property type="entry name" value="PCI"/>
    <property type="match status" value="1"/>
</dbReference>
<comment type="caution">
    <text evidence="4">The sequence shown here is derived from an EMBL/GenBank/DDBJ whole genome shotgun (WGS) entry which is preliminary data.</text>
</comment>
<dbReference type="SMART" id="SM00088">
    <property type="entry name" value="PINT"/>
    <property type="match status" value="1"/>
</dbReference>
<evidence type="ECO:0000256" key="1">
    <source>
        <dbReference type="ARBA" id="ARBA00007454"/>
    </source>
</evidence>
<dbReference type="Proteomes" id="UP000769157">
    <property type="component" value="Unassembled WGS sequence"/>
</dbReference>
<evidence type="ECO:0000313" key="4">
    <source>
        <dbReference type="EMBL" id="KAH3661559.1"/>
    </source>
</evidence>
<reference evidence="4" key="1">
    <citation type="journal article" date="2021" name="Open Biol.">
        <title>Shared evolutionary footprints suggest mitochondrial oxidative damage underlies multiple complex I losses in fungi.</title>
        <authorList>
            <person name="Schikora-Tamarit M.A."/>
            <person name="Marcet-Houben M."/>
            <person name="Nosek J."/>
            <person name="Gabaldon T."/>
        </authorList>
    </citation>
    <scope>NUCLEOTIDE SEQUENCE</scope>
    <source>
        <strain evidence="4">CBS6075</strain>
    </source>
</reference>
<accession>A0A9P8NYU2</accession>
<keyword evidence="2" id="KW-0647">Proteasome</keyword>
<evidence type="ECO:0000313" key="5">
    <source>
        <dbReference type="Proteomes" id="UP000769157"/>
    </source>
</evidence>
<dbReference type="InterPro" id="IPR040780">
    <property type="entry name" value="Rpn6_C_helix"/>
</dbReference>
<comment type="similarity">
    <text evidence="1">Belongs to the proteasome subunit S9 family.</text>
</comment>
<dbReference type="InterPro" id="IPR011990">
    <property type="entry name" value="TPR-like_helical_dom_sf"/>
</dbReference>
<dbReference type="Gene3D" id="1.25.40.570">
    <property type="match status" value="1"/>
</dbReference>
<feature type="domain" description="PCI" evidence="3">
    <location>
        <begin position="226"/>
        <end position="396"/>
    </location>
</feature>
<dbReference type="InterPro" id="IPR040773">
    <property type="entry name" value="Rpn6_N"/>
</dbReference>
<dbReference type="GO" id="GO:0008541">
    <property type="term" value="C:proteasome regulatory particle, lid subcomplex"/>
    <property type="evidence" value="ECO:0007669"/>
    <property type="project" value="UniProtKB-ARBA"/>
</dbReference>
<dbReference type="InterPro" id="IPR036390">
    <property type="entry name" value="WH_DNA-bd_sf"/>
</dbReference>
<dbReference type="InterPro" id="IPR050871">
    <property type="entry name" value="26S_Proteasome/COP9_Components"/>
</dbReference>
<evidence type="ECO:0000256" key="2">
    <source>
        <dbReference type="ARBA" id="ARBA00022942"/>
    </source>
</evidence>
<dbReference type="Pfam" id="PF18055">
    <property type="entry name" value="RPN6_N"/>
    <property type="match status" value="1"/>
</dbReference>
<dbReference type="SUPFAM" id="SSF46785">
    <property type="entry name" value="Winged helix' DNA-binding domain"/>
    <property type="match status" value="1"/>
</dbReference>
<dbReference type="InterPro" id="IPR000717">
    <property type="entry name" value="PCI_dom"/>
</dbReference>
<dbReference type="EMBL" id="JAEUBE010000439">
    <property type="protein sequence ID" value="KAH3661559.1"/>
    <property type="molecule type" value="Genomic_DNA"/>
</dbReference>
<dbReference type="OrthoDB" id="1418352at2759"/>